<feature type="compositionally biased region" description="Low complexity" evidence="8">
    <location>
        <begin position="343"/>
        <end position="358"/>
    </location>
</feature>
<name>A0A9W8DV35_9FUNG</name>
<feature type="region of interest" description="Disordered" evidence="8">
    <location>
        <begin position="1"/>
        <end position="35"/>
    </location>
</feature>
<evidence type="ECO:0000313" key="11">
    <source>
        <dbReference type="Proteomes" id="UP001150569"/>
    </source>
</evidence>
<evidence type="ECO:0000256" key="7">
    <source>
        <dbReference type="PROSITE-ProRule" id="PRU00339"/>
    </source>
</evidence>
<dbReference type="OrthoDB" id="329563at2759"/>
<dbReference type="Pfam" id="PF13432">
    <property type="entry name" value="TPR_16"/>
    <property type="match status" value="1"/>
</dbReference>
<keyword evidence="3" id="KW-0833">Ubl conjugation pathway</keyword>
<dbReference type="SUPFAM" id="SSF48452">
    <property type="entry name" value="TPR-like"/>
    <property type="match status" value="3"/>
</dbReference>
<gene>
    <name evidence="10" type="primary">CDC27_2</name>
    <name evidence="10" type="ORF">IWQ60_004912</name>
</gene>
<comment type="caution">
    <text evidence="10">The sequence shown here is derived from an EMBL/GenBank/DDBJ whole genome shotgun (WGS) entry which is preliminary data.</text>
</comment>
<dbReference type="SMART" id="SM00028">
    <property type="entry name" value="TPR"/>
    <property type="match status" value="9"/>
</dbReference>
<dbReference type="Proteomes" id="UP001150569">
    <property type="component" value="Unassembled WGS sequence"/>
</dbReference>
<evidence type="ECO:0000256" key="8">
    <source>
        <dbReference type="SAM" id="MobiDB-lite"/>
    </source>
</evidence>
<dbReference type="GO" id="GO:0005680">
    <property type="term" value="C:anaphase-promoting complex"/>
    <property type="evidence" value="ECO:0007669"/>
    <property type="project" value="InterPro"/>
</dbReference>
<organism evidence="10 11">
    <name type="scientific">Tieghemiomyces parasiticus</name>
    <dbReference type="NCBI Taxonomy" id="78921"/>
    <lineage>
        <taxon>Eukaryota</taxon>
        <taxon>Fungi</taxon>
        <taxon>Fungi incertae sedis</taxon>
        <taxon>Zoopagomycota</taxon>
        <taxon>Kickxellomycotina</taxon>
        <taxon>Dimargaritomycetes</taxon>
        <taxon>Dimargaritales</taxon>
        <taxon>Dimargaritaceae</taxon>
        <taxon>Tieghemiomyces</taxon>
    </lineage>
</organism>
<evidence type="ECO:0000259" key="9">
    <source>
        <dbReference type="Pfam" id="PF04049"/>
    </source>
</evidence>
<evidence type="ECO:0000256" key="3">
    <source>
        <dbReference type="ARBA" id="ARBA00022786"/>
    </source>
</evidence>
<keyword evidence="4 7" id="KW-0802">TPR repeat</keyword>
<dbReference type="InterPro" id="IPR019734">
    <property type="entry name" value="TPR_rpt"/>
</dbReference>
<keyword evidence="2" id="KW-0498">Mitosis</keyword>
<protein>
    <submittedName>
        <fullName evidence="10">Anaphase-promoting complex subunit cdc27</fullName>
    </submittedName>
</protein>
<accession>A0A9W8DV35</accession>
<dbReference type="PANTHER" id="PTHR12558">
    <property type="entry name" value="CELL DIVISION CYCLE 16,23,27"/>
    <property type="match status" value="1"/>
</dbReference>
<dbReference type="PANTHER" id="PTHR12558:SF13">
    <property type="entry name" value="CELL DIVISION CYCLE PROTEIN 27 HOMOLOG"/>
    <property type="match status" value="1"/>
</dbReference>
<dbReference type="PROSITE" id="PS50005">
    <property type="entry name" value="TPR"/>
    <property type="match status" value="3"/>
</dbReference>
<evidence type="ECO:0000313" key="10">
    <source>
        <dbReference type="EMBL" id="KAJ1924905.1"/>
    </source>
</evidence>
<feature type="repeat" description="TPR" evidence="7">
    <location>
        <begin position="694"/>
        <end position="727"/>
    </location>
</feature>
<dbReference type="GO" id="GO:0051301">
    <property type="term" value="P:cell division"/>
    <property type="evidence" value="ECO:0007669"/>
    <property type="project" value="UniProtKB-KW"/>
</dbReference>
<keyword evidence="11" id="KW-1185">Reference proteome</keyword>
<dbReference type="GO" id="GO:0016567">
    <property type="term" value="P:protein ubiquitination"/>
    <property type="evidence" value="ECO:0007669"/>
    <property type="project" value="TreeGrafter"/>
</dbReference>
<proteinExistence type="inferred from homology"/>
<feature type="repeat" description="TPR" evidence="7">
    <location>
        <begin position="830"/>
        <end position="863"/>
    </location>
</feature>
<dbReference type="AlphaFoldDB" id="A0A9W8DV35"/>
<dbReference type="GO" id="GO:0007091">
    <property type="term" value="P:metaphase/anaphase transition of mitotic cell cycle"/>
    <property type="evidence" value="ECO:0007669"/>
    <property type="project" value="TreeGrafter"/>
</dbReference>
<dbReference type="GO" id="GO:0005737">
    <property type="term" value="C:cytoplasm"/>
    <property type="evidence" value="ECO:0007669"/>
    <property type="project" value="TreeGrafter"/>
</dbReference>
<dbReference type="GO" id="GO:0031145">
    <property type="term" value="P:anaphase-promoting complex-dependent catabolic process"/>
    <property type="evidence" value="ECO:0007669"/>
    <property type="project" value="TreeGrafter"/>
</dbReference>
<comment type="similarity">
    <text evidence="6">Belongs to the APC3/CDC27 family.</text>
</comment>
<dbReference type="Pfam" id="PF00515">
    <property type="entry name" value="TPR_1"/>
    <property type="match status" value="1"/>
</dbReference>
<reference evidence="10" key="1">
    <citation type="submission" date="2022-07" db="EMBL/GenBank/DDBJ databases">
        <title>Phylogenomic reconstructions and comparative analyses of Kickxellomycotina fungi.</title>
        <authorList>
            <person name="Reynolds N.K."/>
            <person name="Stajich J.E."/>
            <person name="Barry K."/>
            <person name="Grigoriev I.V."/>
            <person name="Crous P."/>
            <person name="Smith M.E."/>
        </authorList>
    </citation>
    <scope>NUCLEOTIDE SEQUENCE</scope>
    <source>
        <strain evidence="10">RSA 861</strain>
    </source>
</reference>
<evidence type="ECO:0000256" key="5">
    <source>
        <dbReference type="ARBA" id="ARBA00023306"/>
    </source>
</evidence>
<evidence type="ECO:0000256" key="4">
    <source>
        <dbReference type="ARBA" id="ARBA00022803"/>
    </source>
</evidence>
<feature type="repeat" description="TPR" evidence="7">
    <location>
        <begin position="616"/>
        <end position="649"/>
    </location>
</feature>
<dbReference type="Gene3D" id="1.25.40.10">
    <property type="entry name" value="Tetratricopeptide repeat domain"/>
    <property type="match status" value="4"/>
</dbReference>
<feature type="compositionally biased region" description="Acidic residues" evidence="8">
    <location>
        <begin position="880"/>
        <end position="890"/>
    </location>
</feature>
<feature type="region of interest" description="Disordered" evidence="8">
    <location>
        <begin position="266"/>
        <end position="286"/>
    </location>
</feature>
<feature type="compositionally biased region" description="Basic and acidic residues" evidence="8">
    <location>
        <begin position="891"/>
        <end position="901"/>
    </location>
</feature>
<dbReference type="Pfam" id="PF04049">
    <property type="entry name" value="ANAPC8"/>
    <property type="match status" value="1"/>
</dbReference>
<evidence type="ECO:0000256" key="2">
    <source>
        <dbReference type="ARBA" id="ARBA00022776"/>
    </source>
</evidence>
<feature type="region of interest" description="Disordered" evidence="8">
    <location>
        <begin position="766"/>
        <end position="790"/>
    </location>
</feature>
<dbReference type="InterPro" id="IPR011990">
    <property type="entry name" value="TPR-like_helical_dom_sf"/>
</dbReference>
<keyword evidence="5" id="KW-0131">Cell cycle</keyword>
<evidence type="ECO:0000256" key="6">
    <source>
        <dbReference type="ARBA" id="ARBA00038210"/>
    </source>
</evidence>
<feature type="region of interest" description="Disordered" evidence="8">
    <location>
        <begin position="314"/>
        <end position="436"/>
    </location>
</feature>
<keyword evidence="1" id="KW-0132">Cell division</keyword>
<feature type="domain" description="Cdc23" evidence="9">
    <location>
        <begin position="200"/>
        <end position="248"/>
    </location>
</feature>
<sequence>MAAATCHPQHRSPPADSGRLGATQPMDKAPPPLEPLAVPLCETTQTAVHQQLARCIEASLAHRLDRNALFYAEQWFALEPAHPRALGYLALCYHRLHGAQACHTLLVTHASLLTAVDPLSTSTPTDGARPSMAAQSRAACTYLLACACIELRRWSEAEHHLNRLVTPGPDSLAHTPTRTSQDLLSQGNVELLPQPTPAAVHYYLGVVNSRCNRPHQATASLRACLHLDPYYWCAWQELCRLDHNLDPSTIFSPTASPLPIEPERLEATTAEQPQNEVAPVRTRPRLARPAANQSIFSASSLPRAAAALHSVVRKRLSPSPAGGRRSLTLALTRPHPRLPGKPVPVGRRGTSPRGTSSRLRPRASGSTSPDQPRRTAAPRRPASQLPRRAGRGELSASIGTAAVTQEVDDFAPGRSMAPETGPVGVDGTGEPGKKRTRAASVCLVSDHAVPVNTCAPVANPEATRSSKSFTRSASADAALELQILRAPNHREADSSGPPRPPPPVYLADRFVAQLLVLYATGYAEAARYQCRSAIHHFSLLPTPHQMTPRVMAQFGRLHFELGDYARSEQCFAWSWQHHPYRVTDLDRYSTLLWHAQSPTALGHLAHTLTTLHRGAPQAWCTAGNAFSLQQRPVQALQCFERAIQLDPDFVYAYTLAGHEHLAHRQPATATGGGAWDQEAARCFRAALRLDPRHYNAWYGLGMLHHQLGQAALAEYHFGRALAIYPANPTLLCCLGMVAEQLGNLAGALDHYDAAIRMADVSEGRPGVSIGNEQPLGHHEDTGTAGLPSPTAPPQAVFARFKRAKVLVALERYQEALTELENLKPRIPNEANVYFLAAQIYQHLRQTRRALLHYAWALDLDPQASHTITEAMENLRVQASDGDDGNEGDGTENDRDGGEQATHDGGTQMMGDRADGGGGATAQVTPMSREVDEEFSSDWAAMATADGGARRAFHFD</sequence>
<feature type="region of interest" description="Disordered" evidence="8">
    <location>
        <begin position="876"/>
        <end position="922"/>
    </location>
</feature>
<dbReference type="EMBL" id="JANBPT010000249">
    <property type="protein sequence ID" value="KAJ1924905.1"/>
    <property type="molecule type" value="Genomic_DNA"/>
</dbReference>
<evidence type="ECO:0000256" key="1">
    <source>
        <dbReference type="ARBA" id="ARBA00022618"/>
    </source>
</evidence>
<dbReference type="InterPro" id="IPR007192">
    <property type="entry name" value="APC8"/>
</dbReference>